<comment type="similarity">
    <text evidence="1">Belongs to the CvfB family.</text>
</comment>
<feature type="domain" description="Conserved virulence factor B first S1" evidence="2">
    <location>
        <begin position="4"/>
        <end position="63"/>
    </location>
</feature>
<dbReference type="InterPro" id="IPR036388">
    <property type="entry name" value="WH-like_DNA-bd_sf"/>
</dbReference>
<dbReference type="Pfam" id="PF17783">
    <property type="entry name" value="WHD_CvfB"/>
    <property type="match status" value="1"/>
</dbReference>
<dbReference type="Pfam" id="PF13509">
    <property type="entry name" value="S1_2"/>
    <property type="match status" value="1"/>
</dbReference>
<dbReference type="InterPro" id="IPR040764">
    <property type="entry name" value="CvfB_WH"/>
</dbReference>
<name>A0ABZ0RRH0_9BACT</name>
<sequence length="280" mass="31253">MANIGRYNTLTVLEKSDHGLYLDGGPHDKILMPTRYVTPDMSIGSEVEVFVYNDSEDRLVATTEKPYAQAGEFAYLEVISVHPTAGAFLDWGLSKDLLLPYREQGNTHFTEGDGAIVAVYVDEYTNRVVASTRLHNHLPAEKPPYEVGDAVHVLIYGDSPLGFKSIIDKRYRGLLYHQETSDQLEPGDQFTGYIKKVHNDGKIDLRRDPSGYGRVDGVSQIILEKLEAAGGAMPFNDKSTPEAIRATFDTSKKAFKQGLGRLYKQRRILITENGIELVNE</sequence>
<dbReference type="PANTHER" id="PTHR37296">
    <property type="entry name" value="CONSERVED VIRULENCE FACTOR B"/>
    <property type="match status" value="1"/>
</dbReference>
<reference evidence="4 5" key="1">
    <citation type="submission" date="2023-11" db="EMBL/GenBank/DDBJ databases">
        <title>Coraliomargarita sp. nov., isolated from marine algae.</title>
        <authorList>
            <person name="Lee J.K."/>
            <person name="Baek J.H."/>
            <person name="Kim J.M."/>
            <person name="Choi D.G."/>
            <person name="Jeon C.O."/>
        </authorList>
    </citation>
    <scope>NUCLEOTIDE SEQUENCE [LARGE SCALE GENOMIC DNA]</scope>
    <source>
        <strain evidence="4 5">J2-16</strain>
    </source>
</reference>
<feature type="domain" description="Conserved virulence factor B-like winged helix" evidence="3">
    <location>
        <begin position="221"/>
        <end position="277"/>
    </location>
</feature>
<evidence type="ECO:0000259" key="2">
    <source>
        <dbReference type="Pfam" id="PF13509"/>
    </source>
</evidence>
<dbReference type="Gene3D" id="1.10.10.10">
    <property type="entry name" value="Winged helix-like DNA-binding domain superfamily/Winged helix DNA-binding domain"/>
    <property type="match status" value="1"/>
</dbReference>
<dbReference type="RefSeq" id="WP_319832418.1">
    <property type="nucleotide sequence ID" value="NZ_CP138858.1"/>
</dbReference>
<dbReference type="InterPro" id="IPR012340">
    <property type="entry name" value="NA-bd_OB-fold"/>
</dbReference>
<organism evidence="4 5">
    <name type="scientific">Coraliomargarita algicola</name>
    <dbReference type="NCBI Taxonomy" id="3092156"/>
    <lineage>
        <taxon>Bacteria</taxon>
        <taxon>Pseudomonadati</taxon>
        <taxon>Verrucomicrobiota</taxon>
        <taxon>Opitutia</taxon>
        <taxon>Puniceicoccales</taxon>
        <taxon>Coraliomargaritaceae</taxon>
        <taxon>Coraliomargarita</taxon>
    </lineage>
</organism>
<keyword evidence="5" id="KW-1185">Reference proteome</keyword>
<protein>
    <submittedName>
        <fullName evidence="4">S1-like domain-containing RNA-binding protein</fullName>
    </submittedName>
</protein>
<proteinExistence type="inferred from homology"/>
<dbReference type="PANTHER" id="PTHR37296:SF1">
    <property type="entry name" value="CONSERVED VIRULENCE FACTOR B"/>
    <property type="match status" value="1"/>
</dbReference>
<dbReference type="Proteomes" id="UP001324993">
    <property type="component" value="Chromosome"/>
</dbReference>
<dbReference type="PIRSF" id="PIRSF012524">
    <property type="entry name" value="YitL_S1"/>
    <property type="match status" value="1"/>
</dbReference>
<accession>A0ABZ0RRH0</accession>
<dbReference type="Gene3D" id="2.40.50.140">
    <property type="entry name" value="Nucleic acid-binding proteins"/>
    <property type="match status" value="1"/>
</dbReference>
<gene>
    <name evidence="4" type="ORF">SH580_19155</name>
</gene>
<evidence type="ECO:0000259" key="3">
    <source>
        <dbReference type="Pfam" id="PF17783"/>
    </source>
</evidence>
<dbReference type="InterPro" id="IPR039566">
    <property type="entry name" value="CvfB_S1_st"/>
</dbReference>
<dbReference type="InterPro" id="IPR014464">
    <property type="entry name" value="CvfB_fam"/>
</dbReference>
<dbReference type="EMBL" id="CP138858">
    <property type="protein sequence ID" value="WPJ95539.1"/>
    <property type="molecule type" value="Genomic_DNA"/>
</dbReference>
<evidence type="ECO:0000313" key="5">
    <source>
        <dbReference type="Proteomes" id="UP001324993"/>
    </source>
</evidence>
<evidence type="ECO:0000256" key="1">
    <source>
        <dbReference type="PIRNR" id="PIRNR012524"/>
    </source>
</evidence>
<evidence type="ECO:0000313" key="4">
    <source>
        <dbReference type="EMBL" id="WPJ95539.1"/>
    </source>
</evidence>